<evidence type="ECO:0000256" key="1">
    <source>
        <dbReference type="SAM" id="MobiDB-lite"/>
    </source>
</evidence>
<feature type="domain" description="Amidohydrolase 3" evidence="3">
    <location>
        <begin position="79"/>
        <end position="602"/>
    </location>
</feature>
<evidence type="ECO:0000313" key="4">
    <source>
        <dbReference type="EMBL" id="NRF71963.1"/>
    </source>
</evidence>
<evidence type="ECO:0000256" key="2">
    <source>
        <dbReference type="SAM" id="SignalP"/>
    </source>
</evidence>
<feature type="chain" id="PRO_5047544491" evidence="2">
    <location>
        <begin position="24"/>
        <end position="650"/>
    </location>
</feature>
<organism evidence="4 5">
    <name type="scientific">Pseudaquabacterium terrae</name>
    <dbReference type="NCBI Taxonomy" id="2732868"/>
    <lineage>
        <taxon>Bacteria</taxon>
        <taxon>Pseudomonadati</taxon>
        <taxon>Pseudomonadota</taxon>
        <taxon>Betaproteobacteria</taxon>
        <taxon>Burkholderiales</taxon>
        <taxon>Sphaerotilaceae</taxon>
        <taxon>Pseudaquabacterium</taxon>
    </lineage>
</organism>
<dbReference type="Gene3D" id="3.10.310.70">
    <property type="match status" value="1"/>
</dbReference>
<dbReference type="InterPro" id="IPR011059">
    <property type="entry name" value="Metal-dep_hydrolase_composite"/>
</dbReference>
<reference evidence="4 5" key="1">
    <citation type="submission" date="2020-05" db="EMBL/GenBank/DDBJ databases">
        <title>Aquincola sp. isolate from soil.</title>
        <authorList>
            <person name="Han J."/>
            <person name="Kim D.-U."/>
        </authorList>
    </citation>
    <scope>NUCLEOTIDE SEQUENCE [LARGE SCALE GENOMIC DNA]</scope>
    <source>
        <strain evidence="4 5">S2</strain>
    </source>
</reference>
<comment type="caution">
    <text evidence="4">The sequence shown here is derived from an EMBL/GenBank/DDBJ whole genome shotgun (WGS) entry which is preliminary data.</text>
</comment>
<dbReference type="InterPro" id="IPR033932">
    <property type="entry name" value="YtcJ-like"/>
</dbReference>
<evidence type="ECO:0000259" key="3">
    <source>
        <dbReference type="Pfam" id="PF07969"/>
    </source>
</evidence>
<feature type="signal peptide" evidence="2">
    <location>
        <begin position="1"/>
        <end position="23"/>
    </location>
</feature>
<dbReference type="InterPro" id="IPR013108">
    <property type="entry name" value="Amidohydro_3"/>
</dbReference>
<keyword evidence="2" id="KW-0732">Signal</keyword>
<dbReference type="RefSeq" id="WP_173134274.1">
    <property type="nucleotide sequence ID" value="NZ_JABRWJ010000016.1"/>
</dbReference>
<proteinExistence type="predicted"/>
<dbReference type="SUPFAM" id="SSF51556">
    <property type="entry name" value="Metallo-dependent hydrolases"/>
    <property type="match status" value="1"/>
</dbReference>
<dbReference type="InterPro" id="IPR032466">
    <property type="entry name" value="Metal_Hydrolase"/>
</dbReference>
<dbReference type="PROSITE" id="PS51257">
    <property type="entry name" value="PROKAR_LIPOPROTEIN"/>
    <property type="match status" value="1"/>
</dbReference>
<keyword evidence="5" id="KW-1185">Reference proteome</keyword>
<dbReference type="EMBL" id="JABRWJ010000016">
    <property type="protein sequence ID" value="NRF71963.1"/>
    <property type="molecule type" value="Genomic_DNA"/>
</dbReference>
<protein>
    <submittedName>
        <fullName evidence="4">Amidohydrolase</fullName>
    </submittedName>
</protein>
<evidence type="ECO:0000313" key="5">
    <source>
        <dbReference type="Proteomes" id="UP000737171"/>
    </source>
</evidence>
<gene>
    <name evidence="4" type="ORF">HLB44_33765</name>
</gene>
<dbReference type="Proteomes" id="UP000737171">
    <property type="component" value="Unassembled WGS sequence"/>
</dbReference>
<name>A0ABX2ETN7_9BURK</name>
<dbReference type="PANTHER" id="PTHR22642">
    <property type="entry name" value="IMIDAZOLONEPROPIONASE"/>
    <property type="match status" value="1"/>
</dbReference>
<sequence length="650" mass="67624">MRAWNWKATLAAAAVAASVVVGCGGDSAPEPADVVLRGGKVVTMDAQRGTAQAVAVRDGRISFVGSDAEASRRIGASTRVVELGGRMLMPGFIDAHLHAMAGGRALLLCDLAYAPLSRAQLAAKLQACLDATADAEPDRWLEAVNWDRQSTASLDADPTRAVLDGLKTRRPIVVTSSDFHAVLANSRAFALAGIQASTPDPAGGSFLRDASGQPTGICVDAAGFQVKAAIPPDSEADQLTQGRAALAALRAQGITSFMDAAADATHLRVFKALRDKGELTARVQLALNADPAVANADPARSIADAKAVAAGADAGAPSPAPGVFARVIKVFLDGVVNAPADNGALLTPYFENAGTEAAPQWLPGTNLGQLYYGADALKALMLAAVDAGFDMHLHATGDRAVRSALDAVAAARQARPQGDFRPALAHVETAAVADLARFAALDVTATMSFQWAQRAPYSIGETENHLGPERFARMEPSGSLRRAGARIAHGSDWPIDPFDTFLALKVGVTRSGDPANPHSAASLAPIFQGRLNAEPGLSRDDALAAITINAAHQLRLERHLGSIEPGKLADLIVLERDFLTVPEEELGRNRVLLTMVGGRIVAALDPFGTLLATPQQALNARARVLSPRGSTGHATSAHASGTPRGDGHRH</sequence>
<dbReference type="Gene3D" id="3.20.20.140">
    <property type="entry name" value="Metal-dependent hydrolases"/>
    <property type="match status" value="1"/>
</dbReference>
<dbReference type="Pfam" id="PF07969">
    <property type="entry name" value="Amidohydro_3"/>
    <property type="match status" value="1"/>
</dbReference>
<accession>A0ABX2ETN7</accession>
<dbReference type="SUPFAM" id="SSF51338">
    <property type="entry name" value="Composite domain of metallo-dependent hydrolases"/>
    <property type="match status" value="1"/>
</dbReference>
<dbReference type="Gene3D" id="2.30.40.10">
    <property type="entry name" value="Urease, subunit C, domain 1"/>
    <property type="match status" value="1"/>
</dbReference>
<feature type="compositionally biased region" description="Polar residues" evidence="1">
    <location>
        <begin position="628"/>
        <end position="639"/>
    </location>
</feature>
<dbReference type="PANTHER" id="PTHR22642:SF2">
    <property type="entry name" value="PROTEIN LONG AFTER FAR-RED 3"/>
    <property type="match status" value="1"/>
</dbReference>
<feature type="region of interest" description="Disordered" evidence="1">
    <location>
        <begin position="626"/>
        <end position="650"/>
    </location>
</feature>
<dbReference type="CDD" id="cd01300">
    <property type="entry name" value="YtcJ_like"/>
    <property type="match status" value="1"/>
</dbReference>